<dbReference type="Pfam" id="PF03466">
    <property type="entry name" value="LysR_substrate"/>
    <property type="match status" value="1"/>
</dbReference>
<protein>
    <submittedName>
        <fullName evidence="6">LysR family transcriptional regulator</fullName>
    </submittedName>
</protein>
<keyword evidence="3" id="KW-0238">DNA-binding</keyword>
<dbReference type="Gene3D" id="1.10.10.10">
    <property type="entry name" value="Winged helix-like DNA-binding domain superfamily/Winged helix DNA-binding domain"/>
    <property type="match status" value="1"/>
</dbReference>
<comment type="similarity">
    <text evidence="1">Belongs to the LysR transcriptional regulatory family.</text>
</comment>
<dbReference type="GO" id="GO:0003677">
    <property type="term" value="F:DNA binding"/>
    <property type="evidence" value="ECO:0007669"/>
    <property type="project" value="UniProtKB-KW"/>
</dbReference>
<dbReference type="InterPro" id="IPR036388">
    <property type="entry name" value="WH-like_DNA-bd_sf"/>
</dbReference>
<feature type="domain" description="HTH lysR-type" evidence="5">
    <location>
        <begin position="5"/>
        <end position="63"/>
    </location>
</feature>
<name>A0A916Y426_9MICO</name>
<accession>A0A916Y426</accession>
<reference evidence="6" key="1">
    <citation type="journal article" date="2014" name="Int. J. Syst. Evol. Microbiol.">
        <title>Complete genome sequence of Corynebacterium casei LMG S-19264T (=DSM 44701T), isolated from a smear-ripened cheese.</title>
        <authorList>
            <consortium name="US DOE Joint Genome Institute (JGI-PGF)"/>
            <person name="Walter F."/>
            <person name="Albersmeier A."/>
            <person name="Kalinowski J."/>
            <person name="Ruckert C."/>
        </authorList>
    </citation>
    <scope>NUCLEOTIDE SEQUENCE</scope>
    <source>
        <strain evidence="6">CGMCC 1.15152</strain>
    </source>
</reference>
<sequence length="312" mass="33495">MDIPFTFRQLEYFSAIASEGTLSRAAERCHVSASALALAIDELERHLSLQLLVRRKGHGVTLTPAGSRVLSLARHLLTGAEALASDAWQASTSVTGTLRLGCFSTLAPFILPPILQEFGRRHPDLELDYVEASAPQLNDMLLQGRIDAALLYSVDVSAQLAFDTVQEHSPHVIVAAEHPAARRGSVHLGELLSDPLVLLDVAPARQNTEQIFGGLGLRPVIGHTTTSFELARCLVGRGEGYSILFQHPASDVTYDGHVVTPLRIADSVPATVTGLARPAGAPRTARYRALHDFLSGWARSRPLPGGVEVATS</sequence>
<organism evidence="6 7">
    <name type="scientific">Microbacterium faecale</name>
    <dbReference type="NCBI Taxonomy" id="1804630"/>
    <lineage>
        <taxon>Bacteria</taxon>
        <taxon>Bacillati</taxon>
        <taxon>Actinomycetota</taxon>
        <taxon>Actinomycetes</taxon>
        <taxon>Micrococcales</taxon>
        <taxon>Microbacteriaceae</taxon>
        <taxon>Microbacterium</taxon>
    </lineage>
</organism>
<keyword evidence="2" id="KW-0805">Transcription regulation</keyword>
<dbReference type="PANTHER" id="PTHR30346:SF0">
    <property type="entry name" value="HCA OPERON TRANSCRIPTIONAL ACTIVATOR HCAR"/>
    <property type="match status" value="1"/>
</dbReference>
<dbReference type="GO" id="GO:0032993">
    <property type="term" value="C:protein-DNA complex"/>
    <property type="evidence" value="ECO:0007669"/>
    <property type="project" value="TreeGrafter"/>
</dbReference>
<dbReference type="RefSeq" id="WP_229731168.1">
    <property type="nucleotide sequence ID" value="NZ_BMHO01000001.1"/>
</dbReference>
<dbReference type="PANTHER" id="PTHR30346">
    <property type="entry name" value="TRANSCRIPTIONAL DUAL REGULATOR HCAR-RELATED"/>
    <property type="match status" value="1"/>
</dbReference>
<evidence type="ECO:0000256" key="4">
    <source>
        <dbReference type="ARBA" id="ARBA00023163"/>
    </source>
</evidence>
<dbReference type="EMBL" id="BMHO01000001">
    <property type="protein sequence ID" value="GGD28694.1"/>
    <property type="molecule type" value="Genomic_DNA"/>
</dbReference>
<dbReference type="SUPFAM" id="SSF53850">
    <property type="entry name" value="Periplasmic binding protein-like II"/>
    <property type="match status" value="1"/>
</dbReference>
<dbReference type="GO" id="GO:0003700">
    <property type="term" value="F:DNA-binding transcription factor activity"/>
    <property type="evidence" value="ECO:0007669"/>
    <property type="project" value="InterPro"/>
</dbReference>
<evidence type="ECO:0000313" key="6">
    <source>
        <dbReference type="EMBL" id="GGD28694.1"/>
    </source>
</evidence>
<dbReference type="PROSITE" id="PS50931">
    <property type="entry name" value="HTH_LYSR"/>
    <property type="match status" value="1"/>
</dbReference>
<evidence type="ECO:0000313" key="7">
    <source>
        <dbReference type="Proteomes" id="UP000633205"/>
    </source>
</evidence>
<dbReference type="Gene3D" id="3.40.190.10">
    <property type="entry name" value="Periplasmic binding protein-like II"/>
    <property type="match status" value="2"/>
</dbReference>
<evidence type="ECO:0000256" key="3">
    <source>
        <dbReference type="ARBA" id="ARBA00023125"/>
    </source>
</evidence>
<keyword evidence="7" id="KW-1185">Reference proteome</keyword>
<keyword evidence="4" id="KW-0804">Transcription</keyword>
<dbReference type="SUPFAM" id="SSF46785">
    <property type="entry name" value="Winged helix' DNA-binding domain"/>
    <property type="match status" value="1"/>
</dbReference>
<dbReference type="Pfam" id="PF00126">
    <property type="entry name" value="HTH_1"/>
    <property type="match status" value="1"/>
</dbReference>
<dbReference type="AlphaFoldDB" id="A0A916Y426"/>
<gene>
    <name evidence="6" type="ORF">GCM10010915_05910</name>
</gene>
<evidence type="ECO:0000256" key="2">
    <source>
        <dbReference type="ARBA" id="ARBA00023015"/>
    </source>
</evidence>
<dbReference type="InterPro" id="IPR005119">
    <property type="entry name" value="LysR_subst-bd"/>
</dbReference>
<dbReference type="Proteomes" id="UP000633205">
    <property type="component" value="Unassembled WGS sequence"/>
</dbReference>
<reference evidence="6" key="2">
    <citation type="submission" date="2020-09" db="EMBL/GenBank/DDBJ databases">
        <authorList>
            <person name="Sun Q."/>
            <person name="Zhou Y."/>
        </authorList>
    </citation>
    <scope>NUCLEOTIDE SEQUENCE</scope>
    <source>
        <strain evidence="6">CGMCC 1.15152</strain>
    </source>
</reference>
<evidence type="ECO:0000256" key="1">
    <source>
        <dbReference type="ARBA" id="ARBA00009437"/>
    </source>
</evidence>
<dbReference type="InterPro" id="IPR036390">
    <property type="entry name" value="WH_DNA-bd_sf"/>
</dbReference>
<evidence type="ECO:0000259" key="5">
    <source>
        <dbReference type="PROSITE" id="PS50931"/>
    </source>
</evidence>
<comment type="caution">
    <text evidence="6">The sequence shown here is derived from an EMBL/GenBank/DDBJ whole genome shotgun (WGS) entry which is preliminary data.</text>
</comment>
<proteinExistence type="inferred from homology"/>
<dbReference type="InterPro" id="IPR000847">
    <property type="entry name" value="LysR_HTH_N"/>
</dbReference>